<keyword evidence="2 10" id="KW-0698">rRNA processing</keyword>
<dbReference type="GO" id="GO:0003723">
    <property type="term" value="F:RNA binding"/>
    <property type="evidence" value="ECO:0007669"/>
    <property type="project" value="UniProtKB-UniRule"/>
</dbReference>
<evidence type="ECO:0000256" key="9">
    <source>
        <dbReference type="ARBA" id="ARBA00022884"/>
    </source>
</evidence>
<evidence type="ECO:0000256" key="3">
    <source>
        <dbReference type="ARBA" id="ARBA00022722"/>
    </source>
</evidence>
<comment type="subunit">
    <text evidence="10">Homodimer, may be a subunit of the RNA degradosome.</text>
</comment>
<keyword evidence="4" id="KW-0479">Metal-binding</keyword>
<sequence length="559" mass="62052">MDKIKIISLGGIREEGKNMYVVEVNQALFVLDCGLLYPEDDLLGIDMVIPDFTYLEENRDRVVGIFLSHGHADAVGALPYLLDKIEAPVFGTQLTIELATISARKQGLSERVDNFFVIDPDTEIEFDDVVVSFFPTTHTIPDSVGIALETPQGTIVYTGDFRFDPSASKNYQTDFARLTDLGKRKVIALLSDSAAAESTVENVSDLVIGDEITEVFRNAKGRVIVGTVGSNIARIQQVLQAAHKSNRTIFFPSEDLYEIVDVALKLDKIEIPSRDVFGQLKQLDRFQDDQIVILATGDVGEPIQLIQAMAQGHHPKVRIKEHDTVYIATTPSVSMETNVARTKDMIYRAGARVLSVTDHYHTSGHATPNDLKLMLNFLKPEYLIPINGEYRMLQAHANLAQQVGMSPESVIIPAVGDVMEYHKGKMTNTSQVEAGDVLVDGIGVGDIGNVVLKDRRILSEDGIFIVVATISRRLKKILVGPQITSRGFVFMKTSISLIESCSDITLDVLETHLASDDFDWNHLKSDLREKIGKYLYKETKRRPVVLPIIMDASSYDKKD</sequence>
<dbReference type="HAMAP" id="MF_01491">
    <property type="entry name" value="RNase_J_bact"/>
    <property type="match status" value="1"/>
</dbReference>
<protein>
    <recommendedName>
        <fullName evidence="10">Ribonuclease J</fullName>
        <shortName evidence="10">RNase J</shortName>
        <ecNumber evidence="10">3.1.-.-</ecNumber>
    </recommendedName>
</protein>
<dbReference type="SUPFAM" id="SSF56281">
    <property type="entry name" value="Metallo-hydrolase/oxidoreductase"/>
    <property type="match status" value="1"/>
</dbReference>
<dbReference type="PANTHER" id="PTHR43694">
    <property type="entry name" value="RIBONUCLEASE J"/>
    <property type="match status" value="1"/>
</dbReference>
<reference evidence="12 13" key="1">
    <citation type="submission" date="2012-01" db="EMBL/GenBank/DDBJ databases">
        <title>The Genome Sequence of Facklamia languida CCUG 37842.</title>
        <authorList>
            <consortium name="The Broad Institute Genome Sequencing Platform"/>
            <person name="Earl A."/>
            <person name="Ward D."/>
            <person name="Feldgarden M."/>
            <person name="Gevers D."/>
            <person name="Huys G."/>
            <person name="Young S.K."/>
            <person name="Zeng Q."/>
            <person name="Gargeya S."/>
            <person name="Fitzgerald M."/>
            <person name="Haas B."/>
            <person name="Abouelleil A."/>
            <person name="Alvarado L."/>
            <person name="Arachchi H.M."/>
            <person name="Berlin A."/>
            <person name="Chapman S.B."/>
            <person name="Gearin G."/>
            <person name="Goldberg J."/>
            <person name="Griggs A."/>
            <person name="Gujja S."/>
            <person name="Hansen M."/>
            <person name="Heiman D."/>
            <person name="Howarth C."/>
            <person name="Larimer J."/>
            <person name="Lui A."/>
            <person name="MacDonald P.J.P."/>
            <person name="McCowen C."/>
            <person name="Montmayeur A."/>
            <person name="Murphy C."/>
            <person name="Neiman D."/>
            <person name="Pearson M."/>
            <person name="Priest M."/>
            <person name="Roberts A."/>
            <person name="Saif S."/>
            <person name="Shea T."/>
            <person name="Sisk P."/>
            <person name="Stolte C."/>
            <person name="Sykes S."/>
            <person name="Wortman J."/>
            <person name="Nusbaum C."/>
            <person name="Birren B."/>
        </authorList>
    </citation>
    <scope>NUCLEOTIDE SEQUENCE [LARGE SCALE GENOMIC DNA]</scope>
    <source>
        <strain evidence="12 13">CCUG 37842</strain>
    </source>
</reference>
<dbReference type="GO" id="GO:0008270">
    <property type="term" value="F:zinc ion binding"/>
    <property type="evidence" value="ECO:0007669"/>
    <property type="project" value="InterPro"/>
</dbReference>
<dbReference type="InterPro" id="IPR036866">
    <property type="entry name" value="RibonucZ/Hydroxyglut_hydro"/>
</dbReference>
<dbReference type="NCBIfam" id="TIGR00649">
    <property type="entry name" value="MG423"/>
    <property type="match status" value="1"/>
</dbReference>
<evidence type="ECO:0000256" key="6">
    <source>
        <dbReference type="ARBA" id="ARBA00022801"/>
    </source>
</evidence>
<dbReference type="GO" id="GO:0005737">
    <property type="term" value="C:cytoplasm"/>
    <property type="evidence" value="ECO:0007669"/>
    <property type="project" value="UniProtKB-SubCell"/>
</dbReference>
<keyword evidence="7" id="KW-0862">Zinc</keyword>
<keyword evidence="3 10" id="KW-0540">Nuclease</keyword>
<organism evidence="12 13">
    <name type="scientific">Facklamia languida CCUG 37842</name>
    <dbReference type="NCBI Taxonomy" id="883113"/>
    <lineage>
        <taxon>Bacteria</taxon>
        <taxon>Bacillati</taxon>
        <taxon>Bacillota</taxon>
        <taxon>Bacilli</taxon>
        <taxon>Lactobacillales</taxon>
        <taxon>Aerococcaceae</taxon>
        <taxon>Facklamia</taxon>
    </lineage>
</organism>
<dbReference type="EMBL" id="AGEG01000001">
    <property type="protein sequence ID" value="EHR38359.1"/>
    <property type="molecule type" value="Genomic_DNA"/>
</dbReference>
<dbReference type="InterPro" id="IPR030854">
    <property type="entry name" value="RNase_J_bac"/>
</dbReference>
<feature type="binding site" evidence="10">
    <location>
        <begin position="361"/>
        <end position="365"/>
    </location>
    <ligand>
        <name>substrate</name>
    </ligand>
</feature>
<dbReference type="InterPro" id="IPR001279">
    <property type="entry name" value="Metallo-B-lactamas"/>
</dbReference>
<comment type="function">
    <text evidence="10">An RNase that has 5'-3' exonuclease and possibly endonuclease activity. Involved in maturation of rRNA and in some organisms also mRNA maturation and/or decay.</text>
</comment>
<accession>H3NGT0</accession>
<dbReference type="Pfam" id="PF07521">
    <property type="entry name" value="RMMBL"/>
    <property type="match status" value="1"/>
</dbReference>
<keyword evidence="9 10" id="KW-0694">RNA-binding</keyword>
<comment type="caution">
    <text evidence="12">The sequence shown here is derived from an EMBL/GenBank/DDBJ whole genome shotgun (WGS) entry which is preliminary data.</text>
</comment>
<evidence type="ECO:0000256" key="5">
    <source>
        <dbReference type="ARBA" id="ARBA00022759"/>
    </source>
</evidence>
<evidence type="ECO:0000256" key="8">
    <source>
        <dbReference type="ARBA" id="ARBA00022839"/>
    </source>
</evidence>
<dbReference type="CDD" id="cd07714">
    <property type="entry name" value="RNaseJ_MBL-fold"/>
    <property type="match status" value="1"/>
</dbReference>
<dbReference type="Pfam" id="PF22505">
    <property type="entry name" value="RNase_J_b_CASP"/>
    <property type="match status" value="1"/>
</dbReference>
<keyword evidence="13" id="KW-1185">Reference proteome</keyword>
<evidence type="ECO:0000313" key="12">
    <source>
        <dbReference type="EMBL" id="EHR38359.1"/>
    </source>
</evidence>
<evidence type="ECO:0000256" key="7">
    <source>
        <dbReference type="ARBA" id="ARBA00022833"/>
    </source>
</evidence>
<dbReference type="Pfam" id="PF17770">
    <property type="entry name" value="RNase_J_C"/>
    <property type="match status" value="1"/>
</dbReference>
<dbReference type="GO" id="GO:0004534">
    <property type="term" value="F:5'-3' RNA exonuclease activity"/>
    <property type="evidence" value="ECO:0007669"/>
    <property type="project" value="UniProtKB-UniRule"/>
</dbReference>
<evidence type="ECO:0000256" key="4">
    <source>
        <dbReference type="ARBA" id="ARBA00022723"/>
    </source>
</evidence>
<dbReference type="InterPro" id="IPR055132">
    <property type="entry name" value="RNase_J_b_CASP"/>
</dbReference>
<dbReference type="eggNOG" id="COG0595">
    <property type="taxonomic scope" value="Bacteria"/>
</dbReference>
<dbReference type="STRING" id="883113.HMPREF9708_00069"/>
<dbReference type="GO" id="GO:0006364">
    <property type="term" value="P:rRNA processing"/>
    <property type="evidence" value="ECO:0007669"/>
    <property type="project" value="UniProtKB-UniRule"/>
</dbReference>
<dbReference type="OrthoDB" id="9758375at2"/>
<dbReference type="PATRIC" id="fig|883113.3.peg.70"/>
<keyword evidence="6 10" id="KW-0378">Hydrolase</keyword>
<comment type="subcellular location">
    <subcellularLocation>
        <location evidence="10">Cytoplasm</location>
    </subcellularLocation>
</comment>
<gene>
    <name evidence="10" type="primary">rnj</name>
    <name evidence="12" type="ORF">HMPREF9708_00069</name>
</gene>
<keyword evidence="1 10" id="KW-0963">Cytoplasm</keyword>
<dbReference type="InterPro" id="IPR011108">
    <property type="entry name" value="RMMBL"/>
</dbReference>
<dbReference type="Proteomes" id="UP000006190">
    <property type="component" value="Unassembled WGS sequence"/>
</dbReference>
<dbReference type="Gene3D" id="3.40.50.10710">
    <property type="entry name" value="Metallo-hydrolase/oxidoreductase"/>
    <property type="match status" value="1"/>
</dbReference>
<evidence type="ECO:0000256" key="10">
    <source>
        <dbReference type="HAMAP-Rule" id="MF_01491"/>
    </source>
</evidence>
<feature type="domain" description="Metallo-beta-lactamase" evidence="11">
    <location>
        <begin position="16"/>
        <end position="210"/>
    </location>
</feature>
<evidence type="ECO:0000313" key="13">
    <source>
        <dbReference type="Proteomes" id="UP000006190"/>
    </source>
</evidence>
<dbReference type="InterPro" id="IPR041636">
    <property type="entry name" value="RNase_J_C"/>
</dbReference>
<dbReference type="InterPro" id="IPR042173">
    <property type="entry name" value="RNase_J_2"/>
</dbReference>
<evidence type="ECO:0000259" key="11">
    <source>
        <dbReference type="SMART" id="SM00849"/>
    </source>
</evidence>
<dbReference type="EC" id="3.1.-.-" evidence="10"/>
<dbReference type="SMART" id="SM00849">
    <property type="entry name" value="Lactamase_B"/>
    <property type="match status" value="1"/>
</dbReference>
<keyword evidence="8 10" id="KW-0269">Exonuclease</keyword>
<name>H3NGT0_9LACT</name>
<keyword evidence="5 10" id="KW-0255">Endonuclease</keyword>
<proteinExistence type="inferred from homology"/>
<evidence type="ECO:0000256" key="2">
    <source>
        <dbReference type="ARBA" id="ARBA00022552"/>
    </source>
</evidence>
<comment type="similarity">
    <text evidence="10">Belongs to the metallo-beta-lactamase superfamily. RNA-metabolizing metallo-beta-lactamase-like family. Bacterial RNase J subfamily.</text>
</comment>
<dbReference type="HOGENOM" id="CLU_008727_3_1_9"/>
<dbReference type="Gene3D" id="3.60.15.10">
    <property type="entry name" value="Ribonuclease Z/Hydroxyacylglutathione hydrolase-like"/>
    <property type="match status" value="1"/>
</dbReference>
<dbReference type="Gene3D" id="3.10.20.580">
    <property type="match status" value="1"/>
</dbReference>
<dbReference type="GO" id="GO:0004521">
    <property type="term" value="F:RNA endonuclease activity"/>
    <property type="evidence" value="ECO:0007669"/>
    <property type="project" value="UniProtKB-UniRule"/>
</dbReference>
<evidence type="ECO:0000256" key="1">
    <source>
        <dbReference type="ARBA" id="ARBA00022490"/>
    </source>
</evidence>
<dbReference type="RefSeq" id="WP_006307934.1">
    <property type="nucleotide sequence ID" value="NZ_JH601133.1"/>
</dbReference>
<dbReference type="Pfam" id="PF00753">
    <property type="entry name" value="Lactamase_B"/>
    <property type="match status" value="1"/>
</dbReference>
<dbReference type="InterPro" id="IPR004613">
    <property type="entry name" value="RNase_J"/>
</dbReference>
<dbReference type="PANTHER" id="PTHR43694:SF4">
    <property type="entry name" value="RIBONUCLEASE J 2"/>
    <property type="match status" value="1"/>
</dbReference>
<dbReference type="AlphaFoldDB" id="H3NGT0"/>